<evidence type="ECO:0000313" key="3">
    <source>
        <dbReference type="Proteomes" id="UP000218151"/>
    </source>
</evidence>
<keyword evidence="2" id="KW-0560">Oxidoreductase</keyword>
<dbReference type="EMBL" id="NSLI01000003">
    <property type="protein sequence ID" value="PAX07915.1"/>
    <property type="molecule type" value="Genomic_DNA"/>
</dbReference>
<dbReference type="GO" id="GO:0004497">
    <property type="term" value="F:monooxygenase activity"/>
    <property type="evidence" value="ECO:0007669"/>
    <property type="project" value="UniProtKB-KW"/>
</dbReference>
<reference evidence="3" key="1">
    <citation type="submission" date="2017-09" db="EMBL/GenBank/DDBJ databases">
        <authorList>
            <person name="Feng G."/>
            <person name="Zhu H."/>
        </authorList>
    </citation>
    <scope>NUCLEOTIDE SEQUENCE [LARGE SCALE GENOMIC DNA]</scope>
    <source>
        <strain evidence="3">1PNM-20</strain>
    </source>
</reference>
<dbReference type="RefSeq" id="WP_095998158.1">
    <property type="nucleotide sequence ID" value="NZ_NSLI01000003.1"/>
</dbReference>
<dbReference type="InterPro" id="IPR011008">
    <property type="entry name" value="Dimeric_a/b-barrel"/>
</dbReference>
<keyword evidence="3" id="KW-1185">Reference proteome</keyword>
<name>A0A2A2SFD4_9SPHN</name>
<dbReference type="InterPro" id="IPR052936">
    <property type="entry name" value="Jasmonate_Hydroxylase-like"/>
</dbReference>
<proteinExistence type="predicted"/>
<dbReference type="InterPro" id="IPR007138">
    <property type="entry name" value="ABM_dom"/>
</dbReference>
<evidence type="ECO:0000259" key="1">
    <source>
        <dbReference type="Pfam" id="PF03992"/>
    </source>
</evidence>
<dbReference type="SUPFAM" id="SSF54909">
    <property type="entry name" value="Dimeric alpha+beta barrel"/>
    <property type="match status" value="1"/>
</dbReference>
<dbReference type="OrthoDB" id="9797060at2"/>
<accession>A0A2A2SFD4</accession>
<dbReference type="Gene3D" id="3.30.70.100">
    <property type="match status" value="1"/>
</dbReference>
<dbReference type="AlphaFoldDB" id="A0A2A2SFD4"/>
<dbReference type="PANTHER" id="PTHR37811:SF2">
    <property type="entry name" value="ABM DOMAIN-CONTAINING PROTEIN"/>
    <property type="match status" value="1"/>
</dbReference>
<keyword evidence="2" id="KW-0503">Monooxygenase</keyword>
<protein>
    <submittedName>
        <fullName evidence="2">Antibiotic biosynthesis monooxygenase</fullName>
    </submittedName>
</protein>
<dbReference type="PANTHER" id="PTHR37811">
    <property type="entry name" value="BLL5343 PROTEIN"/>
    <property type="match status" value="1"/>
</dbReference>
<feature type="domain" description="ABM" evidence="1">
    <location>
        <begin position="16"/>
        <end position="86"/>
    </location>
</feature>
<sequence>MLPDRLGPSRIGTVAVIFQSTRNGADEAGYAAAAEAMDRLAAAQPGYRGIDSVRGPDGMGVTISWWADDASAIAWRDHPEHAAVRELGRARWYSNYRVDVARVERSYVWEREA</sequence>
<comment type="caution">
    <text evidence="2">The sequence shown here is derived from an EMBL/GenBank/DDBJ whole genome shotgun (WGS) entry which is preliminary data.</text>
</comment>
<gene>
    <name evidence="2" type="ORF">CKY28_09910</name>
</gene>
<evidence type="ECO:0000313" key="2">
    <source>
        <dbReference type="EMBL" id="PAX07915.1"/>
    </source>
</evidence>
<dbReference type="Proteomes" id="UP000218151">
    <property type="component" value="Unassembled WGS sequence"/>
</dbReference>
<organism evidence="2 3">
    <name type="scientific">Sphingomonas lenta</name>
    <dbReference type="NCBI Taxonomy" id="1141887"/>
    <lineage>
        <taxon>Bacteria</taxon>
        <taxon>Pseudomonadati</taxon>
        <taxon>Pseudomonadota</taxon>
        <taxon>Alphaproteobacteria</taxon>
        <taxon>Sphingomonadales</taxon>
        <taxon>Sphingomonadaceae</taxon>
        <taxon>Sphingomonas</taxon>
    </lineage>
</organism>
<dbReference type="Pfam" id="PF03992">
    <property type="entry name" value="ABM"/>
    <property type="match status" value="1"/>
</dbReference>